<organism evidence="10 11">
    <name type="scientific">Streptococcus henryi</name>
    <dbReference type="NCBI Taxonomy" id="439219"/>
    <lineage>
        <taxon>Bacteria</taxon>
        <taxon>Bacillati</taxon>
        <taxon>Bacillota</taxon>
        <taxon>Bacilli</taxon>
        <taxon>Lactobacillales</taxon>
        <taxon>Streptococcaceae</taxon>
        <taxon>Streptococcus</taxon>
    </lineage>
</organism>
<dbReference type="Gene3D" id="1.20.1740.10">
    <property type="entry name" value="Amino acid/polyamine transporter I"/>
    <property type="match status" value="1"/>
</dbReference>
<evidence type="ECO:0000256" key="4">
    <source>
        <dbReference type="ARBA" id="ARBA00022475"/>
    </source>
</evidence>
<feature type="transmembrane region" description="Helical" evidence="9">
    <location>
        <begin position="304"/>
        <end position="325"/>
    </location>
</feature>
<keyword evidence="5 9" id="KW-0812">Transmembrane</keyword>
<reference evidence="10 11" key="1">
    <citation type="submission" date="2016-10" db="EMBL/GenBank/DDBJ databases">
        <authorList>
            <person name="de Groot N.N."/>
        </authorList>
    </citation>
    <scope>NUCLEOTIDE SEQUENCE [LARGE SCALE GENOMIC DNA]</scope>
    <source>
        <strain evidence="10 11">A-4</strain>
    </source>
</reference>
<dbReference type="FunFam" id="1.20.1740.10:FF:000004">
    <property type="entry name" value="Sodium:alanine symporter family protein"/>
    <property type="match status" value="1"/>
</dbReference>
<dbReference type="eggNOG" id="COG1115">
    <property type="taxonomic scope" value="Bacteria"/>
</dbReference>
<evidence type="ECO:0000256" key="1">
    <source>
        <dbReference type="ARBA" id="ARBA00004651"/>
    </source>
</evidence>
<dbReference type="AlphaFoldDB" id="A0A1G6CV43"/>
<keyword evidence="4 9" id="KW-1003">Cell membrane</keyword>
<dbReference type="EMBL" id="FMXP01000027">
    <property type="protein sequence ID" value="SDB36692.1"/>
    <property type="molecule type" value="Genomic_DNA"/>
</dbReference>
<name>A0A1G6CV43_9STRE</name>
<proteinExistence type="inferred from homology"/>
<dbReference type="Pfam" id="PF01235">
    <property type="entry name" value="Na_Ala_symp"/>
    <property type="match status" value="1"/>
</dbReference>
<keyword evidence="3 9" id="KW-0813">Transport</keyword>
<evidence type="ECO:0000256" key="5">
    <source>
        <dbReference type="ARBA" id="ARBA00022692"/>
    </source>
</evidence>
<keyword evidence="6 9" id="KW-0769">Symport</keyword>
<accession>A0A1G6CV43</accession>
<dbReference type="PANTHER" id="PTHR30330">
    <property type="entry name" value="AGSS FAMILY TRANSPORTER, SODIUM-ALANINE"/>
    <property type="match status" value="1"/>
</dbReference>
<dbReference type="PANTHER" id="PTHR30330:SF3">
    <property type="entry name" value="TRANSCRIPTIONAL REGULATOR, LRP FAMILY"/>
    <property type="match status" value="1"/>
</dbReference>
<protein>
    <submittedName>
        <fullName evidence="10">Alanine or glycine:cation symporter, AGCS family</fullName>
    </submittedName>
</protein>
<feature type="transmembrane region" description="Helical" evidence="9">
    <location>
        <begin position="92"/>
        <end position="113"/>
    </location>
</feature>
<dbReference type="RefSeq" id="WP_074486420.1">
    <property type="nucleotide sequence ID" value="NZ_FMXP01000027.1"/>
</dbReference>
<feature type="transmembrane region" description="Helical" evidence="9">
    <location>
        <begin position="414"/>
        <end position="431"/>
    </location>
</feature>
<dbReference type="GO" id="GO:0005283">
    <property type="term" value="F:amino acid:sodium symporter activity"/>
    <property type="evidence" value="ECO:0007669"/>
    <property type="project" value="InterPro"/>
</dbReference>
<feature type="transmembrane region" description="Helical" evidence="9">
    <location>
        <begin position="12"/>
        <end position="38"/>
    </location>
</feature>
<evidence type="ECO:0000256" key="3">
    <source>
        <dbReference type="ARBA" id="ARBA00022448"/>
    </source>
</evidence>
<evidence type="ECO:0000313" key="11">
    <source>
        <dbReference type="Proteomes" id="UP000182508"/>
    </source>
</evidence>
<evidence type="ECO:0000256" key="6">
    <source>
        <dbReference type="ARBA" id="ARBA00022847"/>
    </source>
</evidence>
<comment type="similarity">
    <text evidence="2 9">Belongs to the alanine or glycine:cation symporter (AGCS) (TC 2.A.25) family.</text>
</comment>
<evidence type="ECO:0000256" key="2">
    <source>
        <dbReference type="ARBA" id="ARBA00009261"/>
    </source>
</evidence>
<evidence type="ECO:0000256" key="8">
    <source>
        <dbReference type="ARBA" id="ARBA00023136"/>
    </source>
</evidence>
<evidence type="ECO:0000256" key="7">
    <source>
        <dbReference type="ARBA" id="ARBA00022989"/>
    </source>
</evidence>
<dbReference type="InterPro" id="IPR001463">
    <property type="entry name" value="Na/Ala_symport"/>
</dbReference>
<feature type="transmembrane region" description="Helical" evidence="9">
    <location>
        <begin position="143"/>
        <end position="162"/>
    </location>
</feature>
<feature type="transmembrane region" description="Helical" evidence="9">
    <location>
        <begin position="182"/>
        <end position="202"/>
    </location>
</feature>
<feature type="transmembrane region" description="Helical" evidence="9">
    <location>
        <begin position="59"/>
        <end position="80"/>
    </location>
</feature>
<keyword evidence="7 9" id="KW-1133">Transmembrane helix</keyword>
<dbReference type="PRINTS" id="PR00175">
    <property type="entry name" value="NAALASMPORT"/>
</dbReference>
<dbReference type="PROSITE" id="PS00873">
    <property type="entry name" value="NA_ALANINE_SYMP"/>
    <property type="match status" value="1"/>
</dbReference>
<evidence type="ECO:0000313" key="10">
    <source>
        <dbReference type="EMBL" id="SDB36692.1"/>
    </source>
</evidence>
<sequence>MLEFFNTLDNIVWGAPLLILLVGTGVYLTIRLGLLQIIKLPKAFKLIFADDKGSGDISSFAALATALAATVGTGNIVGVATAIKAGGPGALFWMWVAAFFGMATKYAEGLLAIKYRTKDDKGEISGGPMYYIVNGMGQKWKPLAAFFAISGILVAFFGIGTFSQVNSITSALDNSFGISPKIASVILAVLVAAIVFGGIQSISKVAEKVVPFMAIIYIIAAVAVIAVNYNQIIPMLALVIKSAFTPAAAVGGFAGSLVKDAIQKGIARGVFSNESGLGSAPIAAAAAKTNEPVEQGLISMTGTFIDTIIICSLTGLSILVTGQWTTELQGAPLTQAAFASVFGNAGSLALTFSLVLFAFTTILGWSYYGERCFEFLFGTKGINGYRLIFVLMVGLGGFLKLELIWVIADIVNGLMAIPNLIALLALSPIIVKETKNYFSRL</sequence>
<evidence type="ECO:0000256" key="9">
    <source>
        <dbReference type="RuleBase" id="RU363064"/>
    </source>
</evidence>
<gene>
    <name evidence="10" type="ORF">SAMN02910293_01803</name>
</gene>
<keyword evidence="8 9" id="KW-0472">Membrane</keyword>
<feature type="transmembrane region" description="Helical" evidence="9">
    <location>
        <begin position="345"/>
        <end position="367"/>
    </location>
</feature>
<dbReference type="NCBIfam" id="TIGR00835">
    <property type="entry name" value="agcS"/>
    <property type="match status" value="1"/>
</dbReference>
<feature type="transmembrane region" description="Helical" evidence="9">
    <location>
        <begin position="387"/>
        <end position="408"/>
    </location>
</feature>
<dbReference type="Proteomes" id="UP000182508">
    <property type="component" value="Unassembled WGS sequence"/>
</dbReference>
<comment type="subcellular location">
    <subcellularLocation>
        <location evidence="1 9">Cell membrane</location>
        <topology evidence="1 9">Multi-pass membrane protein</topology>
    </subcellularLocation>
</comment>
<feature type="transmembrane region" description="Helical" evidence="9">
    <location>
        <begin position="209"/>
        <end position="229"/>
    </location>
</feature>
<feature type="transmembrane region" description="Helical" evidence="9">
    <location>
        <begin position="235"/>
        <end position="258"/>
    </location>
</feature>
<keyword evidence="11" id="KW-1185">Reference proteome</keyword>
<dbReference type="GO" id="GO:0005886">
    <property type="term" value="C:plasma membrane"/>
    <property type="evidence" value="ECO:0007669"/>
    <property type="project" value="UniProtKB-SubCell"/>
</dbReference>